<evidence type="ECO:0000256" key="2">
    <source>
        <dbReference type="ARBA" id="ARBA00022989"/>
    </source>
</evidence>
<feature type="transmembrane region" description="Helical" evidence="4">
    <location>
        <begin position="371"/>
        <end position="391"/>
    </location>
</feature>
<sequence length="397" mass="42892">MPNQITMPNTPQSTLPLTLLIITLMLLAINMRSPIVMLGSVAPTLTDALGLSVSAIGLLGALPMPMFAFGALVAPMFAKRFGLESMMMMSSAVLAISVLSRVWFGVGGLFIGTVILSLAIGLLNALSAPFIKKYAPNHIALATGVFSLSMSVYAGLCAYAVVPLMDVVAWQVALSWWGIFAVMTFFMLLFINKLNHTNASLITSTSSHFKVWKSKDAWYLGMYMGIQSLLFYTVASFLPSIGMDYGLSLTDASRLALAFQLSAPVAVFLLTLLIKTNFPIKIIALVASLANVVGSGGFIWFTDYLMIWSLLMGFGGACIFTLSLMLFSIRTTRLDTARDLSGMVQAVGYGVAFFGPLVLGKLYEKTGTWEISLYVLFALMCVNVGFGWLVGRGDRVD</sequence>
<evidence type="ECO:0000256" key="3">
    <source>
        <dbReference type="ARBA" id="ARBA00023136"/>
    </source>
</evidence>
<dbReference type="SUPFAM" id="SSF103473">
    <property type="entry name" value="MFS general substrate transporter"/>
    <property type="match status" value="1"/>
</dbReference>
<feature type="transmembrane region" description="Helical" evidence="4">
    <location>
        <begin position="12"/>
        <end position="31"/>
    </location>
</feature>
<name>A0A1B8PK72_MORNO</name>
<keyword evidence="3 4" id="KW-0472">Membrane</keyword>
<feature type="transmembrane region" description="Helical" evidence="4">
    <location>
        <begin position="282"/>
        <end position="301"/>
    </location>
</feature>
<feature type="transmembrane region" description="Helical" evidence="4">
    <location>
        <begin position="110"/>
        <end position="127"/>
    </location>
</feature>
<dbReference type="EMBL" id="LZDN01000012">
    <property type="protein sequence ID" value="OBX50893.1"/>
    <property type="molecule type" value="Genomic_DNA"/>
</dbReference>
<feature type="transmembrane region" description="Helical" evidence="4">
    <location>
        <begin position="139"/>
        <end position="162"/>
    </location>
</feature>
<comment type="caution">
    <text evidence="5">The sequence shown here is derived from an EMBL/GenBank/DDBJ whole genome shotgun (WGS) entry which is preliminary data.</text>
</comment>
<dbReference type="AlphaFoldDB" id="A0A1B8PK72"/>
<evidence type="ECO:0000313" key="6">
    <source>
        <dbReference type="Proteomes" id="UP000092671"/>
    </source>
</evidence>
<feature type="transmembrane region" description="Helical" evidence="4">
    <location>
        <begin position="340"/>
        <end position="359"/>
    </location>
</feature>
<feature type="transmembrane region" description="Helical" evidence="4">
    <location>
        <begin position="86"/>
        <end position="104"/>
    </location>
</feature>
<dbReference type="InterPro" id="IPR011701">
    <property type="entry name" value="MFS"/>
</dbReference>
<feature type="transmembrane region" description="Helical" evidence="4">
    <location>
        <begin position="51"/>
        <end position="74"/>
    </location>
</feature>
<feature type="transmembrane region" description="Helical" evidence="4">
    <location>
        <begin position="217"/>
        <end position="235"/>
    </location>
</feature>
<reference evidence="5 6" key="1">
    <citation type="submission" date="2016-06" db="EMBL/GenBank/DDBJ databases">
        <title>Draft genome of Moraxella nonliquefaciens CCUG 60284.</title>
        <authorList>
            <person name="Salva-Serra F."/>
            <person name="Engstrom-Jakobsson H."/>
            <person name="Thorell K."/>
            <person name="Gonzales-Siles L."/>
            <person name="Karlsson R."/>
            <person name="Boulund F."/>
            <person name="Engstrand L."/>
            <person name="Kristiansson E."/>
            <person name="Moore E."/>
        </authorList>
    </citation>
    <scope>NUCLEOTIDE SEQUENCE [LARGE SCALE GENOMIC DNA]</scope>
    <source>
        <strain evidence="5 6">CCUG 60284</strain>
    </source>
</reference>
<feature type="transmembrane region" description="Helical" evidence="4">
    <location>
        <begin position="255"/>
        <end position="275"/>
    </location>
</feature>
<dbReference type="Gene3D" id="1.20.1250.20">
    <property type="entry name" value="MFS general substrate transporter like domains"/>
    <property type="match status" value="2"/>
</dbReference>
<proteinExistence type="predicted"/>
<protein>
    <recommendedName>
        <fullName evidence="7">MFS transporter</fullName>
    </recommendedName>
</protein>
<dbReference type="Proteomes" id="UP000092671">
    <property type="component" value="Unassembled WGS sequence"/>
</dbReference>
<evidence type="ECO:0000256" key="1">
    <source>
        <dbReference type="ARBA" id="ARBA00022692"/>
    </source>
</evidence>
<keyword evidence="1 4" id="KW-0812">Transmembrane</keyword>
<evidence type="ECO:0000313" key="5">
    <source>
        <dbReference type="EMBL" id="OBX50893.1"/>
    </source>
</evidence>
<evidence type="ECO:0000256" key="4">
    <source>
        <dbReference type="SAM" id="Phobius"/>
    </source>
</evidence>
<dbReference type="Pfam" id="PF07690">
    <property type="entry name" value="MFS_1"/>
    <property type="match status" value="1"/>
</dbReference>
<dbReference type="InterPro" id="IPR052524">
    <property type="entry name" value="MFS_Cyanate_Porter"/>
</dbReference>
<dbReference type="PANTHER" id="PTHR23523">
    <property type="match status" value="1"/>
</dbReference>
<dbReference type="InterPro" id="IPR036259">
    <property type="entry name" value="MFS_trans_sf"/>
</dbReference>
<organism evidence="5 6">
    <name type="scientific">Moraxella nonliquefaciens</name>
    <dbReference type="NCBI Taxonomy" id="478"/>
    <lineage>
        <taxon>Bacteria</taxon>
        <taxon>Pseudomonadati</taxon>
        <taxon>Pseudomonadota</taxon>
        <taxon>Gammaproteobacteria</taxon>
        <taxon>Moraxellales</taxon>
        <taxon>Moraxellaceae</taxon>
        <taxon>Moraxella</taxon>
    </lineage>
</organism>
<dbReference type="OrthoDB" id="5317164at2"/>
<feature type="transmembrane region" description="Helical" evidence="4">
    <location>
        <begin position="168"/>
        <end position="191"/>
    </location>
</feature>
<evidence type="ECO:0008006" key="7">
    <source>
        <dbReference type="Google" id="ProtNLM"/>
    </source>
</evidence>
<accession>A0A1B8PK72</accession>
<gene>
    <name evidence="5" type="ORF">A9Z60_02930</name>
</gene>
<dbReference type="PANTHER" id="PTHR23523:SF2">
    <property type="entry name" value="2-NITROIMIDAZOLE TRANSPORTER"/>
    <property type="match status" value="1"/>
</dbReference>
<keyword evidence="2 4" id="KW-1133">Transmembrane helix</keyword>
<dbReference type="GO" id="GO:0022857">
    <property type="term" value="F:transmembrane transporter activity"/>
    <property type="evidence" value="ECO:0007669"/>
    <property type="project" value="InterPro"/>
</dbReference>
<feature type="transmembrane region" description="Helical" evidence="4">
    <location>
        <begin position="307"/>
        <end position="328"/>
    </location>
</feature>